<feature type="transmembrane region" description="Helical" evidence="6">
    <location>
        <begin position="257"/>
        <end position="274"/>
    </location>
</feature>
<gene>
    <name evidence="7" type="ORF">GNY06_03670</name>
</gene>
<dbReference type="EMBL" id="JAAABJ010000335">
    <property type="protein sequence ID" value="NAW50520.1"/>
    <property type="molecule type" value="Genomic_DNA"/>
</dbReference>
<dbReference type="RefSeq" id="WP_166518857.1">
    <property type="nucleotide sequence ID" value="NZ_JAAABJ010000335.1"/>
</dbReference>
<feature type="transmembrane region" description="Helical" evidence="6">
    <location>
        <begin position="172"/>
        <end position="192"/>
    </location>
</feature>
<dbReference type="PANTHER" id="PTHR39087">
    <property type="entry name" value="UPF0104 MEMBRANE PROTEIN MJ1595"/>
    <property type="match status" value="1"/>
</dbReference>
<keyword evidence="8" id="KW-1185">Reference proteome</keyword>
<keyword evidence="5 6" id="KW-0472">Membrane</keyword>
<name>A0A845PWP5_9FLAO</name>
<evidence type="ECO:0000256" key="6">
    <source>
        <dbReference type="SAM" id="Phobius"/>
    </source>
</evidence>
<feature type="transmembrane region" description="Helical" evidence="6">
    <location>
        <begin position="12"/>
        <end position="31"/>
    </location>
</feature>
<evidence type="ECO:0000256" key="2">
    <source>
        <dbReference type="ARBA" id="ARBA00022475"/>
    </source>
</evidence>
<keyword evidence="2" id="KW-1003">Cell membrane</keyword>
<dbReference type="PROSITE" id="PS51257">
    <property type="entry name" value="PROKAR_LIPOPROTEIN"/>
    <property type="match status" value="1"/>
</dbReference>
<evidence type="ECO:0000313" key="7">
    <source>
        <dbReference type="EMBL" id="NAW50520.1"/>
    </source>
</evidence>
<comment type="caution">
    <text evidence="7">The sequence shown here is derived from an EMBL/GenBank/DDBJ whole genome shotgun (WGS) entry which is preliminary data.</text>
</comment>
<dbReference type="Pfam" id="PF03706">
    <property type="entry name" value="LPG_synthase_TM"/>
    <property type="match status" value="1"/>
</dbReference>
<evidence type="ECO:0000256" key="5">
    <source>
        <dbReference type="ARBA" id="ARBA00023136"/>
    </source>
</evidence>
<dbReference type="Proteomes" id="UP000553459">
    <property type="component" value="Unassembled WGS sequence"/>
</dbReference>
<feature type="transmembrane region" description="Helical" evidence="6">
    <location>
        <begin position="228"/>
        <end position="251"/>
    </location>
</feature>
<feature type="transmembrane region" description="Helical" evidence="6">
    <location>
        <begin position="319"/>
        <end position="336"/>
    </location>
</feature>
<dbReference type="InterPro" id="IPR022791">
    <property type="entry name" value="L-PG_synthase/AglD"/>
</dbReference>
<evidence type="ECO:0000256" key="3">
    <source>
        <dbReference type="ARBA" id="ARBA00022692"/>
    </source>
</evidence>
<evidence type="ECO:0000313" key="8">
    <source>
        <dbReference type="Proteomes" id="UP000553459"/>
    </source>
</evidence>
<dbReference type="NCBIfam" id="TIGR00374">
    <property type="entry name" value="flippase-like domain"/>
    <property type="match status" value="1"/>
</dbReference>
<evidence type="ECO:0000256" key="1">
    <source>
        <dbReference type="ARBA" id="ARBA00004651"/>
    </source>
</evidence>
<accession>A0A845PWP5</accession>
<organism evidence="7 8">
    <name type="scientific">Elizabethkingia argenteiflava</name>
    <dbReference type="NCBI Taxonomy" id="2681556"/>
    <lineage>
        <taxon>Bacteria</taxon>
        <taxon>Pseudomonadati</taxon>
        <taxon>Bacteroidota</taxon>
        <taxon>Flavobacteriia</taxon>
        <taxon>Flavobacteriales</taxon>
        <taxon>Weeksellaceae</taxon>
        <taxon>Elizabethkingia</taxon>
    </lineage>
</organism>
<dbReference type="PANTHER" id="PTHR39087:SF2">
    <property type="entry name" value="UPF0104 MEMBRANE PROTEIN MJ1595"/>
    <property type="match status" value="1"/>
</dbReference>
<evidence type="ECO:0000256" key="4">
    <source>
        <dbReference type="ARBA" id="ARBA00022989"/>
    </source>
</evidence>
<keyword evidence="3 6" id="KW-0812">Transmembrane</keyword>
<dbReference type="AlphaFoldDB" id="A0A845PWP5"/>
<comment type="subcellular location">
    <subcellularLocation>
        <location evidence="1">Cell membrane</location>
        <topology evidence="1">Multi-pass membrane protein</topology>
    </subcellularLocation>
</comment>
<feature type="transmembrane region" description="Helical" evidence="6">
    <location>
        <begin position="43"/>
        <end position="64"/>
    </location>
</feature>
<reference evidence="7 8" key="1">
    <citation type="submission" date="2019-11" db="EMBL/GenBank/DDBJ databases">
        <title>Characterization of Elizabethkingia argenteiflava sp. nov., isolated from inner surface of Soybean Pods.</title>
        <authorList>
            <person name="Mo S."/>
        </authorList>
    </citation>
    <scope>NUCLEOTIDE SEQUENCE [LARGE SCALE GENOMIC DNA]</scope>
    <source>
        <strain evidence="7 8">YB22</strain>
    </source>
</reference>
<proteinExistence type="predicted"/>
<dbReference type="GO" id="GO:0005886">
    <property type="term" value="C:plasma membrane"/>
    <property type="evidence" value="ECO:0007669"/>
    <property type="project" value="UniProtKB-SubCell"/>
</dbReference>
<feature type="transmembrane region" description="Helical" evidence="6">
    <location>
        <begin position="131"/>
        <end position="152"/>
    </location>
</feature>
<feature type="transmembrane region" description="Helical" evidence="6">
    <location>
        <begin position="281"/>
        <end position="299"/>
    </location>
</feature>
<protein>
    <submittedName>
        <fullName evidence="7">Flippase-like domain-containing protein</fullName>
    </submittedName>
</protein>
<sequence length="344" mass="38732">MAEVKKKYILKTLLTLIISLGCAFLFMWLAIRGLDFATIKKVFIRADYCWVFVAFVFGIMAYGFRALRWNMLLEPQGYSIASSNAFWAISFGYLINLTIPRSGEIARATALYGVEKVPVEKAFGTIILERLVDVFFMLLFLLLTAFFKYAALISFYDYVLHQKNHTHNDQSFPWLFCLFLFGIIGMGGLLLFQKKIKNSGLYTKIIKFWCGLLEGFKSIINIKNKLKFCLYSVAIWLCYYLATYLVCFALPETSSFGMVDGLFLITIGTLGMLVPASGGIGAYHLALKLGIMGLFLAGGENPELGAQVGLSYAFLSHTLQLFIMLCMGLMSIPILADRRNNIKK</sequence>
<keyword evidence="4 6" id="KW-1133">Transmembrane helix</keyword>